<evidence type="ECO:0000259" key="2">
    <source>
        <dbReference type="Pfam" id="PF09832"/>
    </source>
</evidence>
<proteinExistence type="predicted"/>
<accession>A0ABX8TJF2</accession>
<keyword evidence="1" id="KW-0732">Signal</keyword>
<dbReference type="EMBL" id="CP080034">
    <property type="protein sequence ID" value="QYC10932.1"/>
    <property type="molecule type" value="Genomic_DNA"/>
</dbReference>
<dbReference type="RefSeq" id="WP_219353629.1">
    <property type="nucleotide sequence ID" value="NZ_CP080034.1"/>
</dbReference>
<sequence>MRISHVFIAVAAALCLAVQPAAAQDAGLAQRTALAERLIRATAGPNFTKSLESLIGEQVSAIEAAGTAAGVGRQEAAWIRANAPRMLTAMTNRLLTDLAPHYAEIYTSEELEAQLAFYESPIGRQIAAKSFQLGMATQEVTEDSMIAFVTELQSKYCAQFNCDVAASSASKGRR</sequence>
<reference evidence="3 4" key="1">
    <citation type="submission" date="2021-07" db="EMBL/GenBank/DDBJ databases">
        <title>Isolation and characterization of bacteria from a gold mining with a capacity of golden bioaccumulation.</title>
        <authorList>
            <person name="Yang X.J."/>
        </authorList>
    </citation>
    <scope>NUCLEOTIDE SEQUENCE [LARGE SCALE GENOMIC DNA]</scope>
    <source>
        <strain evidence="3 4">Au29</strain>
    </source>
</reference>
<evidence type="ECO:0000313" key="3">
    <source>
        <dbReference type="EMBL" id="QYC10932.1"/>
    </source>
</evidence>
<evidence type="ECO:0000256" key="1">
    <source>
        <dbReference type="SAM" id="SignalP"/>
    </source>
</evidence>
<evidence type="ECO:0000313" key="4">
    <source>
        <dbReference type="Proteomes" id="UP000824334"/>
    </source>
</evidence>
<feature type="domain" description="DUF2059" evidence="2">
    <location>
        <begin position="93"/>
        <end position="149"/>
    </location>
</feature>
<dbReference type="GeneID" id="94374150"/>
<dbReference type="Pfam" id="PF09832">
    <property type="entry name" value="DUF2059"/>
    <property type="match status" value="1"/>
</dbReference>
<protein>
    <submittedName>
        <fullName evidence="3">DUF2059 domain-containing protein</fullName>
    </submittedName>
</protein>
<dbReference type="Proteomes" id="UP000824334">
    <property type="component" value="Chromosome"/>
</dbReference>
<name>A0ABX8TJF2_9CAUL</name>
<organism evidence="3 4">
    <name type="scientific">Brevundimonas nasdae</name>
    <dbReference type="NCBI Taxonomy" id="172043"/>
    <lineage>
        <taxon>Bacteria</taxon>
        <taxon>Pseudomonadati</taxon>
        <taxon>Pseudomonadota</taxon>
        <taxon>Alphaproteobacteria</taxon>
        <taxon>Caulobacterales</taxon>
        <taxon>Caulobacteraceae</taxon>
        <taxon>Brevundimonas</taxon>
    </lineage>
</organism>
<feature type="chain" id="PRO_5047074368" evidence="1">
    <location>
        <begin position="24"/>
        <end position="174"/>
    </location>
</feature>
<gene>
    <name evidence="3" type="ORF">KWG56_02660</name>
</gene>
<feature type="signal peptide" evidence="1">
    <location>
        <begin position="1"/>
        <end position="23"/>
    </location>
</feature>
<dbReference type="InterPro" id="IPR018637">
    <property type="entry name" value="DUF2059"/>
</dbReference>
<keyword evidence="4" id="KW-1185">Reference proteome</keyword>